<dbReference type="Gene3D" id="1.10.10.60">
    <property type="entry name" value="Homeodomain-like"/>
    <property type="match status" value="1"/>
</dbReference>
<dbReference type="InterPro" id="IPR050109">
    <property type="entry name" value="HTH-type_TetR-like_transc_reg"/>
</dbReference>
<dbReference type="InterPro" id="IPR015292">
    <property type="entry name" value="Tscrpt_reg_YbiH_C"/>
</dbReference>
<feature type="domain" description="HTH tetR-type" evidence="4">
    <location>
        <begin position="20"/>
        <end position="80"/>
    </location>
</feature>
<dbReference type="InterPro" id="IPR036271">
    <property type="entry name" value="Tet_transcr_reg_TetR-rel_C_sf"/>
</dbReference>
<organism evidence="5 6">
    <name type="scientific">Luteibacter flocculans</name>
    <dbReference type="NCBI Taxonomy" id="2780091"/>
    <lineage>
        <taxon>Bacteria</taxon>
        <taxon>Pseudomonadati</taxon>
        <taxon>Pseudomonadota</taxon>
        <taxon>Gammaproteobacteria</taxon>
        <taxon>Lysobacterales</taxon>
        <taxon>Rhodanobacteraceae</taxon>
        <taxon>Luteibacter</taxon>
    </lineage>
</organism>
<evidence type="ECO:0000313" key="6">
    <source>
        <dbReference type="Proteomes" id="UP001056681"/>
    </source>
</evidence>
<accession>A0ABY4SVY9</accession>
<dbReference type="SUPFAM" id="SSF48498">
    <property type="entry name" value="Tetracyclin repressor-like, C-terminal domain"/>
    <property type="match status" value="1"/>
</dbReference>
<dbReference type="PANTHER" id="PTHR30055:SF227">
    <property type="entry name" value="TRANSCRIPTIONAL REGULATORY PROTEIN (PROBABLY TETR-FAMILY)-RELATED"/>
    <property type="match status" value="1"/>
</dbReference>
<gene>
    <name evidence="5" type="ORF">IM816_09260</name>
</gene>
<dbReference type="InterPro" id="IPR009057">
    <property type="entry name" value="Homeodomain-like_sf"/>
</dbReference>
<dbReference type="Pfam" id="PF00440">
    <property type="entry name" value="TetR_N"/>
    <property type="match status" value="1"/>
</dbReference>
<evidence type="ECO:0000256" key="2">
    <source>
        <dbReference type="PROSITE-ProRule" id="PRU00335"/>
    </source>
</evidence>
<dbReference type="InterPro" id="IPR001647">
    <property type="entry name" value="HTH_TetR"/>
</dbReference>
<dbReference type="PANTHER" id="PTHR30055">
    <property type="entry name" value="HTH-TYPE TRANSCRIPTIONAL REGULATOR RUTR"/>
    <property type="match status" value="1"/>
</dbReference>
<dbReference type="PRINTS" id="PR00455">
    <property type="entry name" value="HTHTETR"/>
</dbReference>
<protein>
    <submittedName>
        <fullName evidence="5">CerR family C-terminal domain-containing protein</fullName>
    </submittedName>
</protein>
<proteinExistence type="predicted"/>
<sequence>MSARLPVSPTPQRSPRQDGETTRATLLDVAGRLFAEHGYLGTSSKDICLRAGVNMAAVNYHFGSRDGLYAAVLVEAHRQVISQEELRALVASDQPAKDRVRGLMAHLVAQMGQDETSWGFKVVLREVMAPSPLASTLVDQAIVPKAGIVAGLIADCMGLPHDHPKVQRGLMMTVVPCIVLLLAPPGLREKALPALQPGSPDLADHMATFALAGLDALADAP</sequence>
<evidence type="ECO:0000259" key="4">
    <source>
        <dbReference type="PROSITE" id="PS50977"/>
    </source>
</evidence>
<evidence type="ECO:0000256" key="1">
    <source>
        <dbReference type="ARBA" id="ARBA00023125"/>
    </source>
</evidence>
<keyword evidence="6" id="KW-1185">Reference proteome</keyword>
<dbReference type="RefSeq" id="WP_256470147.1">
    <property type="nucleotide sequence ID" value="NZ_CP063231.1"/>
</dbReference>
<feature type="region of interest" description="Disordered" evidence="3">
    <location>
        <begin position="1"/>
        <end position="21"/>
    </location>
</feature>
<name>A0ABY4SVY9_9GAMM</name>
<dbReference type="Pfam" id="PF09209">
    <property type="entry name" value="CecR_C"/>
    <property type="match status" value="1"/>
</dbReference>
<evidence type="ECO:0000256" key="3">
    <source>
        <dbReference type="SAM" id="MobiDB-lite"/>
    </source>
</evidence>
<feature type="DNA-binding region" description="H-T-H motif" evidence="2">
    <location>
        <begin position="43"/>
        <end position="62"/>
    </location>
</feature>
<reference evidence="5" key="1">
    <citation type="submission" date="2020-10" db="EMBL/GenBank/DDBJ databases">
        <title>Whole-genome sequence of Luteibacter sp. EIF3.</title>
        <authorList>
            <person name="Friedrich I."/>
            <person name="Hertel R."/>
            <person name="Daniel R."/>
        </authorList>
    </citation>
    <scope>NUCLEOTIDE SEQUENCE</scope>
    <source>
        <strain evidence="5">EIF3</strain>
    </source>
</reference>
<keyword evidence="1 2" id="KW-0238">DNA-binding</keyword>
<dbReference type="Proteomes" id="UP001056681">
    <property type="component" value="Chromosome"/>
</dbReference>
<dbReference type="Gene3D" id="1.10.357.10">
    <property type="entry name" value="Tetracycline Repressor, domain 2"/>
    <property type="match status" value="1"/>
</dbReference>
<dbReference type="SUPFAM" id="SSF46689">
    <property type="entry name" value="Homeodomain-like"/>
    <property type="match status" value="1"/>
</dbReference>
<evidence type="ECO:0000313" key="5">
    <source>
        <dbReference type="EMBL" id="URL56864.1"/>
    </source>
</evidence>
<dbReference type="PROSITE" id="PS50977">
    <property type="entry name" value="HTH_TETR_2"/>
    <property type="match status" value="1"/>
</dbReference>
<dbReference type="EMBL" id="CP063231">
    <property type="protein sequence ID" value="URL56864.1"/>
    <property type="molecule type" value="Genomic_DNA"/>
</dbReference>